<dbReference type="Proteomes" id="UP001576774">
    <property type="component" value="Unassembled WGS sequence"/>
</dbReference>
<dbReference type="EMBL" id="JBHFNQ010000146">
    <property type="protein sequence ID" value="MFB2879054.1"/>
    <property type="molecule type" value="Genomic_DNA"/>
</dbReference>
<comment type="caution">
    <text evidence="1">The sequence shown here is derived from an EMBL/GenBank/DDBJ whole genome shotgun (WGS) entry which is preliminary data.</text>
</comment>
<keyword evidence="2" id="KW-1185">Reference proteome</keyword>
<dbReference type="RefSeq" id="WP_413272105.1">
    <property type="nucleotide sequence ID" value="NZ_JBHFNQ010000146.1"/>
</dbReference>
<sequence length="116" mass="12482">MPIFDQSGQRVDYQYNAAGNINFGSVQSKVDVISEIQKIQEEVRKAVESGALDEEIAIDVESNLKKATVQAQKPNPDKKTIQDYLEQAKKLLAGIASAAGLVTGLSEAAKAVGMLF</sequence>
<evidence type="ECO:0000313" key="1">
    <source>
        <dbReference type="EMBL" id="MFB2879054.1"/>
    </source>
</evidence>
<gene>
    <name evidence="1" type="ORF">ACE1CC_19550</name>
</gene>
<evidence type="ECO:0000313" key="2">
    <source>
        <dbReference type="Proteomes" id="UP001576774"/>
    </source>
</evidence>
<accession>A0ABV4X8E8</accession>
<proteinExistence type="predicted"/>
<protein>
    <submittedName>
        <fullName evidence="1">Uncharacterized protein</fullName>
    </submittedName>
</protein>
<organism evidence="1 2">
    <name type="scientific">Floridaenema aerugineum BLCC-F46</name>
    <dbReference type="NCBI Taxonomy" id="3153654"/>
    <lineage>
        <taxon>Bacteria</taxon>
        <taxon>Bacillati</taxon>
        <taxon>Cyanobacteriota</taxon>
        <taxon>Cyanophyceae</taxon>
        <taxon>Oscillatoriophycideae</taxon>
        <taxon>Aerosakkonematales</taxon>
        <taxon>Aerosakkonemataceae</taxon>
        <taxon>Floridanema</taxon>
        <taxon>Floridanema aerugineum</taxon>
    </lineage>
</organism>
<name>A0ABV4X8E8_9CYAN</name>
<reference evidence="1 2" key="1">
    <citation type="submission" date="2024-09" db="EMBL/GenBank/DDBJ databases">
        <title>Floridaenema gen nov. (Aerosakkonemataceae, Aerosakkonematales ord. nov., Cyanobacteria) from benthic tropical and subtropical fresh waters, with the description of four new species.</title>
        <authorList>
            <person name="Moretto J.A."/>
            <person name="Berthold D.E."/>
            <person name="Lefler F.W."/>
            <person name="Huang I.-S."/>
            <person name="Laughinghouse H. IV."/>
        </authorList>
    </citation>
    <scope>NUCLEOTIDE SEQUENCE [LARGE SCALE GENOMIC DNA]</scope>
    <source>
        <strain evidence="1 2">BLCC-F46</strain>
    </source>
</reference>